<proteinExistence type="predicted"/>
<feature type="compositionally biased region" description="Basic and acidic residues" evidence="1">
    <location>
        <begin position="21"/>
        <end position="36"/>
    </location>
</feature>
<feature type="compositionally biased region" description="Basic and acidic residues" evidence="1">
    <location>
        <begin position="84"/>
        <end position="93"/>
    </location>
</feature>
<dbReference type="AlphaFoldDB" id="R7YID3"/>
<evidence type="ECO:0000313" key="2">
    <source>
        <dbReference type="EMBL" id="EON61411.1"/>
    </source>
</evidence>
<dbReference type="RefSeq" id="XP_007776728.1">
    <property type="nucleotide sequence ID" value="XM_007778538.1"/>
</dbReference>
<name>R7YID3_CONA1</name>
<dbReference type="STRING" id="1168221.R7YID3"/>
<feature type="compositionally biased region" description="Acidic residues" evidence="1">
    <location>
        <begin position="37"/>
        <end position="46"/>
    </location>
</feature>
<dbReference type="InterPro" id="IPR007149">
    <property type="entry name" value="Leo1"/>
</dbReference>
<dbReference type="GeneID" id="19897937"/>
<dbReference type="EMBL" id="JH767555">
    <property type="protein sequence ID" value="EON61411.1"/>
    <property type="molecule type" value="Genomic_DNA"/>
</dbReference>
<feature type="region of interest" description="Disordered" evidence="1">
    <location>
        <begin position="236"/>
        <end position="278"/>
    </location>
</feature>
<dbReference type="OMA" id="TNIYRWS"/>
<dbReference type="eggNOG" id="ENOG502S4N0">
    <property type="taxonomic scope" value="Eukaryota"/>
</dbReference>
<feature type="compositionally biased region" description="Basic and acidic residues" evidence="1">
    <location>
        <begin position="47"/>
        <end position="56"/>
    </location>
</feature>
<evidence type="ECO:0008006" key="4">
    <source>
        <dbReference type="Google" id="ProtNLM"/>
    </source>
</evidence>
<feature type="compositionally biased region" description="Acidic residues" evidence="1">
    <location>
        <begin position="94"/>
        <end position="104"/>
    </location>
</feature>
<feature type="compositionally biased region" description="Basic residues" evidence="1">
    <location>
        <begin position="477"/>
        <end position="493"/>
    </location>
</feature>
<reference evidence="3" key="1">
    <citation type="submission" date="2012-06" db="EMBL/GenBank/DDBJ databases">
        <title>The genome sequence of Coniosporium apollinis CBS 100218.</title>
        <authorList>
            <consortium name="The Broad Institute Genome Sequencing Platform"/>
            <person name="Cuomo C."/>
            <person name="Gorbushina A."/>
            <person name="Noack S."/>
            <person name="Walker B."/>
            <person name="Young S.K."/>
            <person name="Zeng Q."/>
            <person name="Gargeya S."/>
            <person name="Fitzgerald M."/>
            <person name="Haas B."/>
            <person name="Abouelleil A."/>
            <person name="Alvarado L."/>
            <person name="Arachchi H.M."/>
            <person name="Berlin A.M."/>
            <person name="Chapman S.B."/>
            <person name="Goldberg J."/>
            <person name="Griggs A."/>
            <person name="Gujja S."/>
            <person name="Hansen M."/>
            <person name="Howarth C."/>
            <person name="Imamovic A."/>
            <person name="Larimer J."/>
            <person name="McCowan C."/>
            <person name="Montmayeur A."/>
            <person name="Murphy C."/>
            <person name="Neiman D."/>
            <person name="Pearson M."/>
            <person name="Priest M."/>
            <person name="Roberts A."/>
            <person name="Saif S."/>
            <person name="Shea T."/>
            <person name="Sisk P."/>
            <person name="Sykes S."/>
            <person name="Wortman J."/>
            <person name="Nusbaum C."/>
            <person name="Birren B."/>
        </authorList>
    </citation>
    <scope>NUCLEOTIDE SEQUENCE [LARGE SCALE GENOMIC DNA]</scope>
    <source>
        <strain evidence="3">CBS 100218</strain>
    </source>
</reference>
<accession>R7YID3</accession>
<dbReference type="GO" id="GO:1990269">
    <property type="term" value="F:RNA polymerase II C-terminal domain phosphoserine binding"/>
    <property type="evidence" value="ECO:0007669"/>
    <property type="project" value="TreeGrafter"/>
</dbReference>
<dbReference type="PANTHER" id="PTHR23146">
    <property type="entry name" value="LEO1 PROTEIN"/>
    <property type="match status" value="1"/>
</dbReference>
<gene>
    <name evidence="2" type="ORF">W97_00626</name>
</gene>
<dbReference type="GO" id="GO:0032968">
    <property type="term" value="P:positive regulation of transcription elongation by RNA polymerase II"/>
    <property type="evidence" value="ECO:0007669"/>
    <property type="project" value="TreeGrafter"/>
</dbReference>
<dbReference type="Proteomes" id="UP000016924">
    <property type="component" value="Unassembled WGS sequence"/>
</dbReference>
<feature type="region of interest" description="Disordered" evidence="1">
    <location>
        <begin position="1"/>
        <end position="142"/>
    </location>
</feature>
<feature type="compositionally biased region" description="Low complexity" evidence="1">
    <location>
        <begin position="371"/>
        <end position="382"/>
    </location>
</feature>
<feature type="compositionally biased region" description="Acidic residues" evidence="1">
    <location>
        <begin position="442"/>
        <end position="474"/>
    </location>
</feature>
<feature type="compositionally biased region" description="Gly residues" evidence="1">
    <location>
        <begin position="383"/>
        <end position="396"/>
    </location>
</feature>
<organism evidence="2 3">
    <name type="scientific">Coniosporium apollinis (strain CBS 100218)</name>
    <name type="common">Rock-inhabiting black yeast</name>
    <dbReference type="NCBI Taxonomy" id="1168221"/>
    <lineage>
        <taxon>Eukaryota</taxon>
        <taxon>Fungi</taxon>
        <taxon>Dikarya</taxon>
        <taxon>Ascomycota</taxon>
        <taxon>Pezizomycotina</taxon>
        <taxon>Dothideomycetes</taxon>
        <taxon>Dothideomycetes incertae sedis</taxon>
        <taxon>Coniosporium</taxon>
    </lineage>
</organism>
<feature type="compositionally biased region" description="Basic residues" evidence="1">
    <location>
        <begin position="408"/>
        <end position="419"/>
    </location>
</feature>
<dbReference type="Pfam" id="PF04004">
    <property type="entry name" value="Leo1"/>
    <property type="match status" value="1"/>
</dbReference>
<evidence type="ECO:0000256" key="1">
    <source>
        <dbReference type="SAM" id="MobiDB-lite"/>
    </source>
</evidence>
<feature type="region of interest" description="Disordered" evidence="1">
    <location>
        <begin position="347"/>
        <end position="526"/>
    </location>
</feature>
<keyword evidence="3" id="KW-1185">Reference proteome</keyword>
<feature type="compositionally biased region" description="Low complexity" evidence="1">
    <location>
        <begin position="1"/>
        <end position="13"/>
    </location>
</feature>
<feature type="compositionally biased region" description="Basic and acidic residues" evidence="1">
    <location>
        <begin position="347"/>
        <end position="370"/>
    </location>
</feature>
<feature type="compositionally biased region" description="Acidic residues" evidence="1">
    <location>
        <begin position="57"/>
        <end position="83"/>
    </location>
</feature>
<dbReference type="GO" id="GO:0016593">
    <property type="term" value="C:Cdc73/Paf1 complex"/>
    <property type="evidence" value="ECO:0007669"/>
    <property type="project" value="InterPro"/>
</dbReference>
<feature type="compositionally biased region" description="Basic and acidic residues" evidence="1">
    <location>
        <begin position="169"/>
        <end position="178"/>
    </location>
</feature>
<sequence length="526" mass="58353">MASAAAVEADISAPPRLNTLNEDKDITAAVIGRDEPTPDAEEDEEDVVRKVRRTTETNDDDALPDDDEEPPEGDDLFGDDEEEAAKPKRRQLDDNELDSGDDLDRDDRMASGTPAAFEEAEQQLSTEETFFPRHGIPDPSDNELYLLKVPRFLAIEPKHFHLDTFQPPTRDHHSKPGDDPSPTFSAYNTALSTLRYRHSPSNPSILQSNARILRWSDGSITLQFASDATQQYEIDGNALAPPQRNPLKPTPTSISDKKKSRPGHGSAGPLPPSTHYNPAQDSFTYLVAPNPSTGFLRTTNKITAGLSIQQSKNTADEALERLIAARSKAKEKHDAGAVALPVVMREDPEKRKREAEAAEREKLRAARRTENLANRNNARAATGGRGVRSGGAGLTVGGLEDEEGGRRGGVRKRGKKRPNRRGDIYTDEEEDEGYGRRKTREDEYDEEDDFIAGSEEEIEMVEEDDIDDRIEEEEGARRRRKSKSRSVTPKRRRESPAAGGDDEADDAGVVSRGKRRRVIADDEEDE</sequence>
<evidence type="ECO:0000313" key="3">
    <source>
        <dbReference type="Proteomes" id="UP000016924"/>
    </source>
</evidence>
<feature type="region of interest" description="Disordered" evidence="1">
    <location>
        <begin position="163"/>
        <end position="186"/>
    </location>
</feature>
<protein>
    <recommendedName>
        <fullName evidence="4">Leo1-like protein</fullName>
    </recommendedName>
</protein>
<dbReference type="OrthoDB" id="20844at2759"/>
<dbReference type="GO" id="GO:0006368">
    <property type="term" value="P:transcription elongation by RNA polymerase II"/>
    <property type="evidence" value="ECO:0007669"/>
    <property type="project" value="InterPro"/>
</dbReference>
<dbReference type="HOGENOM" id="CLU_030892_0_0_1"/>
<dbReference type="PANTHER" id="PTHR23146:SF0">
    <property type="entry name" value="RNA POLYMERASE-ASSOCIATED PROTEIN LEO1"/>
    <property type="match status" value="1"/>
</dbReference>